<dbReference type="Pfam" id="PF13358">
    <property type="entry name" value="DDE_3"/>
    <property type="match status" value="1"/>
</dbReference>
<evidence type="ECO:0000313" key="2">
    <source>
        <dbReference type="EMBL" id="PNU21820.1"/>
    </source>
</evidence>
<organism evidence="2 3">
    <name type="scientific">Geothermobacter hydrogeniphilus</name>
    <dbReference type="NCBI Taxonomy" id="1969733"/>
    <lineage>
        <taxon>Bacteria</taxon>
        <taxon>Pseudomonadati</taxon>
        <taxon>Thermodesulfobacteriota</taxon>
        <taxon>Desulfuromonadia</taxon>
        <taxon>Desulfuromonadales</taxon>
        <taxon>Geothermobacteraceae</taxon>
        <taxon>Geothermobacter</taxon>
    </lineage>
</organism>
<dbReference type="OrthoDB" id="165456at2"/>
<dbReference type="GO" id="GO:0003676">
    <property type="term" value="F:nucleic acid binding"/>
    <property type="evidence" value="ECO:0007669"/>
    <property type="project" value="InterPro"/>
</dbReference>
<dbReference type="EMBL" id="PPFX01000001">
    <property type="protein sequence ID" value="PNU21820.1"/>
    <property type="molecule type" value="Genomic_DNA"/>
</dbReference>
<accession>A0A2K2HEV8</accession>
<proteinExistence type="predicted"/>
<dbReference type="InterPro" id="IPR038717">
    <property type="entry name" value="Tc1-like_DDE_dom"/>
</dbReference>
<dbReference type="RefSeq" id="WP_103113934.1">
    <property type="nucleotide sequence ID" value="NZ_PPFX01000001.1"/>
</dbReference>
<feature type="domain" description="Tc1-like transposase DDE" evidence="1">
    <location>
        <begin position="224"/>
        <end position="344"/>
    </location>
</feature>
<dbReference type="Gene3D" id="3.30.420.10">
    <property type="entry name" value="Ribonuclease H-like superfamily/Ribonuclease H"/>
    <property type="match status" value="1"/>
</dbReference>
<dbReference type="SUPFAM" id="SSF46689">
    <property type="entry name" value="Homeodomain-like"/>
    <property type="match status" value="1"/>
</dbReference>
<dbReference type="Proteomes" id="UP000236340">
    <property type="component" value="Unassembled WGS sequence"/>
</dbReference>
<dbReference type="InterPro" id="IPR009057">
    <property type="entry name" value="Homeodomain-like_sf"/>
</dbReference>
<protein>
    <submittedName>
        <fullName evidence="2">IS630 family transposase</fullName>
    </submittedName>
</protein>
<dbReference type="InterPro" id="IPR036397">
    <property type="entry name" value="RNaseH_sf"/>
</dbReference>
<dbReference type="InterPro" id="IPR047655">
    <property type="entry name" value="Transpos_IS630-like"/>
</dbReference>
<dbReference type="AlphaFoldDB" id="A0A2K2HEV8"/>
<gene>
    <name evidence="2" type="ORF">C2E25_00905</name>
</gene>
<name>A0A2K2HEV8_9BACT</name>
<comment type="caution">
    <text evidence="2">The sequence shown here is derived from an EMBL/GenBank/DDBJ whole genome shotgun (WGS) entry which is preliminary data.</text>
</comment>
<reference evidence="2 3" key="1">
    <citation type="journal article" date="2018" name="Genome Announc.">
        <title>Genome Sequence of Geothermobacter sp. HR-1 Iron Reducer from the Loihi Seamount.</title>
        <authorList>
            <person name="Smith H."/>
            <person name="Abuyen K."/>
            <person name="Tremblay J."/>
            <person name="Savalia P."/>
            <person name="Perez-Rodriguez I."/>
            <person name="Emerson D."/>
            <person name="Tully B."/>
            <person name="Amend J."/>
        </authorList>
    </citation>
    <scope>NUCLEOTIDE SEQUENCE [LARGE SCALE GENOMIC DNA]</scope>
    <source>
        <strain evidence="2 3">HR-1</strain>
    </source>
</reference>
<evidence type="ECO:0000313" key="3">
    <source>
        <dbReference type="Proteomes" id="UP000236340"/>
    </source>
</evidence>
<sequence>MAKRAALSLSSEDREELSRISNSRTEAAAAVRRAKILLHYSGGMRIADIVREMGATRPLIERCIDKALSFGPLPALKDLPRPGHPTLITDDAKAWVLSVACQKPTDLDYAHETWTYSLLIKHLRKHCQEQGYPCLAKIGKGRLHDILSKSNIKPHKISYYLERKDPDFDAKMANVLCVYKEVEILNASKDERTSVTVSYDEKPGIQAIKNIAAELMPVPERYATRARDYEYKRLGTVSLLAGIDLHNGQVIPLVRDRHRSREFIEFLDLLDGSYPKNWKIRLVLDNHSSHLSKETQAHLRSKPERFEFVFTPKHGSWLNLIEVFFSKIARSLLRHIRVQSKEELVERIYRGIEEFNQEPVIFRWKYKMDEMVVVDA</sequence>
<dbReference type="NCBIfam" id="NF033545">
    <property type="entry name" value="transpos_IS630"/>
    <property type="match status" value="1"/>
</dbReference>
<evidence type="ECO:0000259" key="1">
    <source>
        <dbReference type="Pfam" id="PF13358"/>
    </source>
</evidence>